<feature type="domain" description="Phosphotyrosine protein phosphatase I" evidence="6">
    <location>
        <begin position="2"/>
        <end position="135"/>
    </location>
</feature>
<dbReference type="PANTHER" id="PTHR43428:SF1">
    <property type="entry name" value="ARSENATE REDUCTASE"/>
    <property type="match status" value="1"/>
</dbReference>
<evidence type="ECO:0000256" key="3">
    <source>
        <dbReference type="ARBA" id="ARBA00023002"/>
    </source>
</evidence>
<keyword evidence="8" id="KW-1185">Reference proteome</keyword>
<dbReference type="PANTHER" id="PTHR43428">
    <property type="entry name" value="ARSENATE REDUCTASE"/>
    <property type="match status" value="1"/>
</dbReference>
<organism evidence="7 8">
    <name type="scientific">Lapidilactobacillus mulanensis</name>
    <dbReference type="NCBI Taxonomy" id="2485999"/>
    <lineage>
        <taxon>Bacteria</taxon>
        <taxon>Bacillati</taxon>
        <taxon>Bacillota</taxon>
        <taxon>Bacilli</taxon>
        <taxon>Lactobacillales</taxon>
        <taxon>Lactobacillaceae</taxon>
        <taxon>Lapidilactobacillus</taxon>
    </lineage>
</organism>
<comment type="caution">
    <text evidence="7">The sequence shown here is derived from an EMBL/GenBank/DDBJ whole genome shotgun (WGS) entry which is preliminary data.</text>
</comment>
<evidence type="ECO:0000256" key="1">
    <source>
        <dbReference type="ARBA" id="ARBA00022490"/>
    </source>
</evidence>
<dbReference type="EC" id="1.20.4.4" evidence="7"/>
<keyword evidence="5" id="KW-0676">Redox-active center</keyword>
<dbReference type="SMART" id="SM00226">
    <property type="entry name" value="LMWPc"/>
    <property type="match status" value="1"/>
</dbReference>
<evidence type="ECO:0000256" key="5">
    <source>
        <dbReference type="ARBA" id="ARBA00023284"/>
    </source>
</evidence>
<reference evidence="8" key="1">
    <citation type="journal article" date="2019" name="Int. J. Syst. Evol. Microbiol.">
        <title>The Global Catalogue of Microorganisms (GCM) 10K type strain sequencing project: providing services to taxonomists for standard genome sequencing and annotation.</title>
        <authorList>
            <consortium name="The Broad Institute Genomics Platform"/>
            <consortium name="The Broad Institute Genome Sequencing Center for Infectious Disease"/>
            <person name="Wu L."/>
            <person name="Ma J."/>
        </authorList>
    </citation>
    <scope>NUCLEOTIDE SEQUENCE [LARGE SCALE GENOMIC DNA]</scope>
    <source>
        <strain evidence="8">CCM 8951</strain>
    </source>
</reference>
<dbReference type="InterPro" id="IPR023485">
    <property type="entry name" value="Ptyr_pPase"/>
</dbReference>
<dbReference type="InterPro" id="IPR014064">
    <property type="entry name" value="Arsenate_reductase_ArsC"/>
</dbReference>
<evidence type="ECO:0000259" key="6">
    <source>
        <dbReference type="SMART" id="SM00226"/>
    </source>
</evidence>
<gene>
    <name evidence="7" type="primary">arsC</name>
    <name evidence="7" type="ORF">ACFQ4L_01650</name>
</gene>
<keyword evidence="2" id="KW-0059">Arsenical resistance</keyword>
<evidence type="ECO:0000256" key="2">
    <source>
        <dbReference type="ARBA" id="ARBA00022849"/>
    </source>
</evidence>
<keyword evidence="4" id="KW-1015">Disulfide bond</keyword>
<keyword evidence="1" id="KW-0963">Cytoplasm</keyword>
<dbReference type="SUPFAM" id="SSF52788">
    <property type="entry name" value="Phosphotyrosine protein phosphatases I"/>
    <property type="match status" value="1"/>
</dbReference>
<protein>
    <submittedName>
        <fullName evidence="7">Arsenate reductase (Thioredoxin)</fullName>
        <ecNumber evidence="7">1.20.4.4</ecNumber>
    </submittedName>
</protein>
<dbReference type="NCBIfam" id="TIGR02691">
    <property type="entry name" value="arsC_pI258_fam"/>
    <property type="match status" value="1"/>
</dbReference>
<sequence>MMQIYFLCTGNSCRSQMAEGFAQEILGDQWQIASAGLETHGLNPMAVKVMAEKGIDISDHRSKLIDPDYLNHSDYVVTLCGDARDRCPVVSADVVKIHWPLIDPAQATGTDAEKLAVFRAVRDEIEQRMIDFKNQTV</sequence>
<proteinExistence type="predicted"/>
<name>A0ABW4DN79_9LACO</name>
<evidence type="ECO:0000313" key="8">
    <source>
        <dbReference type="Proteomes" id="UP001597244"/>
    </source>
</evidence>
<evidence type="ECO:0000313" key="7">
    <source>
        <dbReference type="EMBL" id="MFD1464796.1"/>
    </source>
</evidence>
<dbReference type="InterPro" id="IPR036196">
    <property type="entry name" value="Ptyr_pPase_sf"/>
</dbReference>
<dbReference type="Gene3D" id="3.40.50.2300">
    <property type="match status" value="1"/>
</dbReference>
<dbReference type="Pfam" id="PF01451">
    <property type="entry name" value="LMWPc"/>
    <property type="match status" value="1"/>
</dbReference>
<dbReference type="RefSeq" id="WP_125578564.1">
    <property type="nucleotide sequence ID" value="NZ_JBHTOF010000019.1"/>
</dbReference>
<dbReference type="CDD" id="cd16345">
    <property type="entry name" value="LMWP_ArsC"/>
    <property type="match status" value="1"/>
</dbReference>
<accession>A0ABW4DN79</accession>
<dbReference type="Proteomes" id="UP001597244">
    <property type="component" value="Unassembled WGS sequence"/>
</dbReference>
<keyword evidence="3 7" id="KW-0560">Oxidoreductase</keyword>
<evidence type="ECO:0000256" key="4">
    <source>
        <dbReference type="ARBA" id="ARBA00023157"/>
    </source>
</evidence>
<dbReference type="EMBL" id="JBHTOF010000019">
    <property type="protein sequence ID" value="MFD1464796.1"/>
    <property type="molecule type" value="Genomic_DNA"/>
</dbReference>
<dbReference type="GO" id="GO:0030612">
    <property type="term" value="F:arsenate reductase (thioredoxin) activity"/>
    <property type="evidence" value="ECO:0007669"/>
    <property type="project" value="UniProtKB-EC"/>
</dbReference>